<organism evidence="3 4">
    <name type="scientific">Priapulus caudatus</name>
    <name type="common">Priapulid worm</name>
    <dbReference type="NCBI Taxonomy" id="37621"/>
    <lineage>
        <taxon>Eukaryota</taxon>
        <taxon>Metazoa</taxon>
        <taxon>Ecdysozoa</taxon>
        <taxon>Scalidophora</taxon>
        <taxon>Priapulida</taxon>
        <taxon>Priapulimorpha</taxon>
        <taxon>Priapulimorphida</taxon>
        <taxon>Priapulidae</taxon>
        <taxon>Priapulus</taxon>
    </lineage>
</organism>
<feature type="transmembrane region" description="Helical" evidence="1">
    <location>
        <begin position="16"/>
        <end position="36"/>
    </location>
</feature>
<evidence type="ECO:0000259" key="2">
    <source>
        <dbReference type="Pfam" id="PF20413"/>
    </source>
</evidence>
<keyword evidence="1" id="KW-0472">Membrane</keyword>
<dbReference type="InterPro" id="IPR047104">
    <property type="entry name" value="BLTP1_N"/>
</dbReference>
<name>A0ABM1F344_PRICU</name>
<gene>
    <name evidence="4" type="primary">LOC106818703</name>
</gene>
<feature type="domain" description="Bridge-like lipid transfer protein family member 1 N-terminal" evidence="2">
    <location>
        <begin position="14"/>
        <end position="737"/>
    </location>
</feature>
<feature type="non-terminal residue" evidence="4">
    <location>
        <position position="964"/>
    </location>
</feature>
<accession>A0ABM1F344</accession>
<dbReference type="InterPro" id="IPR033616">
    <property type="entry name" value="BLTP1"/>
</dbReference>
<evidence type="ECO:0000313" key="4">
    <source>
        <dbReference type="RefSeq" id="XP_014678865.1"/>
    </source>
</evidence>
<dbReference type="GeneID" id="106818703"/>
<feature type="transmembrane region" description="Helical" evidence="1">
    <location>
        <begin position="57"/>
        <end position="75"/>
    </location>
</feature>
<dbReference type="Pfam" id="PF20413">
    <property type="entry name" value="BLTP1_N"/>
    <property type="match status" value="2"/>
</dbReference>
<sequence>MSWDPLNVTHGELEGSFPWLLFSLVISIIWYLYLIYYNSRVLGMILTKVLNRLYKTGHIQIGSFSMAILSGKIMFRDVHFISEDLTVRVLDGFAVFHWWRPYVRKEITEDMSHSDTRLYVEMNSAECHVYNRSALYSKLEQIFGLDSNMIPPDKLQEYEANEKKREQAKLEIETTGLQWRDLIPVVKIEIFAGRLVAGNHLVPTALCVNVDEAHLLYTTKPASSPLDRFRHFVDGKLENLRVMLAPSPKYTGTSDEPPRYMGEGFVVLSSSEMQVYYTVDEPGLVPDEPEMLELASGEKIETPPPYWGLEVKTGKGTNFSYGPWADRQREHLYNLFYPAEYQPIPVTVKPQPGELRQPVSFDIQISCLDDATIDILFTKNKETNALHLNMGPGSYIEWSVPWVISVDGYTAVIDGQLLHMDTSTSLEYRNFIQAETLEFQVKAKYPRFWNLHQDWVCDLKGSKITGWLLYHHKKFFCDMIDDWSSKSRPDLLHFVPYTWHIGMILKEFEIVVLVNEWNWIDCSSQQPENCHLAVIGELFDVSFNLPFIDFLPPSVPLVFWIQGESMTACLYLPESNTSRDQVLALDRHAKLTNRDGSIMDDWLENKHWRSVTVHSAGWVDCVRAPIVALSITYTYWPIAPHSNGPAFELDLTTPEKEEEILLAMRPEGAGSGARRRHYPNASEFDVTTLAPDVIAVECEIGPAVLKLYGSLLRLVLHLKENYLGEDQVYTDMSHTWTSEPPEPHADSEFDPRWYRPLEVTVTLMGTHADTLHISCKREKGEEHLGTGHVAVSGMQVRGHAMFSAEGNSLDAETLEYAWLVEVQVGDITGRLTAPQLASLVTALNTLVYLVLDRENVLQHPRAYKLCQHAVPQRACTRNPAAPLPCPTADDVKYRLTRLAVDSLELFLVEAGSALNLQLFPVRLSTCNLHSKVTSAGVTALVQHIHLKQYILSKVPSTNAPPPQK</sequence>
<keyword evidence="3" id="KW-1185">Reference proteome</keyword>
<reference evidence="4" key="1">
    <citation type="submission" date="2025-08" db="UniProtKB">
        <authorList>
            <consortium name="RefSeq"/>
        </authorList>
    </citation>
    <scope>IDENTIFICATION</scope>
</reference>
<keyword evidence="1" id="KW-0812">Transmembrane</keyword>
<protein>
    <submittedName>
        <fullName evidence="4">Uncharacterized protein KIAA1109-like</fullName>
    </submittedName>
</protein>
<keyword evidence="1" id="KW-1133">Transmembrane helix</keyword>
<dbReference type="Proteomes" id="UP000695022">
    <property type="component" value="Unplaced"/>
</dbReference>
<dbReference type="RefSeq" id="XP_014678865.1">
    <property type="nucleotide sequence ID" value="XM_014823379.1"/>
</dbReference>
<evidence type="ECO:0000313" key="3">
    <source>
        <dbReference type="Proteomes" id="UP000695022"/>
    </source>
</evidence>
<proteinExistence type="predicted"/>
<dbReference type="PANTHER" id="PTHR31640:SF1">
    <property type="entry name" value="BRIDGE-LIKE LIPID TRANSFER PROTEIN FAMILY MEMBER 1"/>
    <property type="match status" value="1"/>
</dbReference>
<evidence type="ECO:0000256" key="1">
    <source>
        <dbReference type="SAM" id="Phobius"/>
    </source>
</evidence>
<feature type="domain" description="Bridge-like lipid transfer protein family member 1 N-terminal" evidence="2">
    <location>
        <begin position="781"/>
        <end position="951"/>
    </location>
</feature>
<dbReference type="PANTHER" id="PTHR31640">
    <property type="entry name" value="TRANSMEMBRANE PROTEIN KIAA1109"/>
    <property type="match status" value="1"/>
</dbReference>